<comment type="caution">
    <text evidence="2">The sequence shown here is derived from an EMBL/GenBank/DDBJ whole genome shotgun (WGS) entry which is preliminary data.</text>
</comment>
<keyword evidence="1" id="KW-0732">Signal</keyword>
<name>A0AAD7B405_9AGAR</name>
<evidence type="ECO:0000256" key="1">
    <source>
        <dbReference type="SAM" id="SignalP"/>
    </source>
</evidence>
<sequence>MHFTSLTKIGLLSLVAQSHAAPWLTGTDDSFGFVQSLSTAFTRLLGVGPKTPVTVGTFVPSSDNLIIVPPTFEGQGGSLGWTFPVSEGSQVGRNVVDGFSKDISVMLTSPGEDEEFLMGMSIGPQHGLCGFTPGETARGFIRPSVVGNQMDRQIWPKHPARCPRRSSYRMRARAVQFYDCRIRAFLGGPSSVGL</sequence>
<dbReference type="Proteomes" id="UP001221142">
    <property type="component" value="Unassembled WGS sequence"/>
</dbReference>
<proteinExistence type="predicted"/>
<organism evidence="2 3">
    <name type="scientific">Roridomyces roridus</name>
    <dbReference type="NCBI Taxonomy" id="1738132"/>
    <lineage>
        <taxon>Eukaryota</taxon>
        <taxon>Fungi</taxon>
        <taxon>Dikarya</taxon>
        <taxon>Basidiomycota</taxon>
        <taxon>Agaricomycotina</taxon>
        <taxon>Agaricomycetes</taxon>
        <taxon>Agaricomycetidae</taxon>
        <taxon>Agaricales</taxon>
        <taxon>Marasmiineae</taxon>
        <taxon>Mycenaceae</taxon>
        <taxon>Roridomyces</taxon>
    </lineage>
</organism>
<gene>
    <name evidence="2" type="ORF">FB45DRAFT_1010439</name>
</gene>
<feature type="chain" id="PRO_5041968126" evidence="1">
    <location>
        <begin position="21"/>
        <end position="194"/>
    </location>
</feature>
<feature type="non-terminal residue" evidence="2">
    <location>
        <position position="194"/>
    </location>
</feature>
<protein>
    <submittedName>
        <fullName evidence="2">Uncharacterized protein</fullName>
    </submittedName>
</protein>
<dbReference type="EMBL" id="JARKIF010000040">
    <property type="protein sequence ID" value="KAJ7609414.1"/>
    <property type="molecule type" value="Genomic_DNA"/>
</dbReference>
<evidence type="ECO:0000313" key="3">
    <source>
        <dbReference type="Proteomes" id="UP001221142"/>
    </source>
</evidence>
<dbReference type="AlphaFoldDB" id="A0AAD7B405"/>
<reference evidence="2" key="1">
    <citation type="submission" date="2023-03" db="EMBL/GenBank/DDBJ databases">
        <title>Massive genome expansion in bonnet fungi (Mycena s.s.) driven by repeated elements and novel gene families across ecological guilds.</title>
        <authorList>
            <consortium name="Lawrence Berkeley National Laboratory"/>
            <person name="Harder C.B."/>
            <person name="Miyauchi S."/>
            <person name="Viragh M."/>
            <person name="Kuo A."/>
            <person name="Thoen E."/>
            <person name="Andreopoulos B."/>
            <person name="Lu D."/>
            <person name="Skrede I."/>
            <person name="Drula E."/>
            <person name="Henrissat B."/>
            <person name="Morin E."/>
            <person name="Kohler A."/>
            <person name="Barry K."/>
            <person name="LaButti K."/>
            <person name="Morin E."/>
            <person name="Salamov A."/>
            <person name="Lipzen A."/>
            <person name="Mereny Z."/>
            <person name="Hegedus B."/>
            <person name="Baldrian P."/>
            <person name="Stursova M."/>
            <person name="Weitz H."/>
            <person name="Taylor A."/>
            <person name="Grigoriev I.V."/>
            <person name="Nagy L.G."/>
            <person name="Martin F."/>
            <person name="Kauserud H."/>
        </authorList>
    </citation>
    <scope>NUCLEOTIDE SEQUENCE</scope>
    <source>
        <strain evidence="2">9284</strain>
    </source>
</reference>
<evidence type="ECO:0000313" key="2">
    <source>
        <dbReference type="EMBL" id="KAJ7609414.1"/>
    </source>
</evidence>
<feature type="signal peptide" evidence="1">
    <location>
        <begin position="1"/>
        <end position="20"/>
    </location>
</feature>
<keyword evidence="3" id="KW-1185">Reference proteome</keyword>
<accession>A0AAD7B405</accession>